<feature type="compositionally biased region" description="Low complexity" evidence="4">
    <location>
        <begin position="220"/>
        <end position="234"/>
    </location>
</feature>
<dbReference type="GO" id="GO:0006355">
    <property type="term" value="P:regulation of DNA-templated transcription"/>
    <property type="evidence" value="ECO:0007669"/>
    <property type="project" value="InterPro"/>
</dbReference>
<protein>
    <submittedName>
        <fullName evidence="6">DNA-binding response regulator, NarL/FixJ family, contains REC and HTH domains</fullName>
    </submittedName>
</protein>
<keyword evidence="3" id="KW-0804">Transcription</keyword>
<dbReference type="PANTHER" id="PTHR44688:SF16">
    <property type="entry name" value="DNA-BINDING TRANSCRIPTIONAL ACTIVATOR DEVR_DOSR"/>
    <property type="match status" value="1"/>
</dbReference>
<organism evidence="6 7">
    <name type="scientific">Terriglobus roseus</name>
    <dbReference type="NCBI Taxonomy" id="392734"/>
    <lineage>
        <taxon>Bacteria</taxon>
        <taxon>Pseudomonadati</taxon>
        <taxon>Acidobacteriota</taxon>
        <taxon>Terriglobia</taxon>
        <taxon>Terriglobales</taxon>
        <taxon>Acidobacteriaceae</taxon>
        <taxon>Terriglobus</taxon>
    </lineage>
</organism>
<dbReference type="EMBL" id="FNSD01000001">
    <property type="protein sequence ID" value="SEB39245.1"/>
    <property type="molecule type" value="Genomic_DNA"/>
</dbReference>
<dbReference type="GO" id="GO:0003677">
    <property type="term" value="F:DNA binding"/>
    <property type="evidence" value="ECO:0007669"/>
    <property type="project" value="UniProtKB-KW"/>
</dbReference>
<dbReference type="SUPFAM" id="SSF52172">
    <property type="entry name" value="CheY-like"/>
    <property type="match status" value="1"/>
</dbReference>
<name>A0A1H4IZK6_9BACT</name>
<evidence type="ECO:0000313" key="6">
    <source>
        <dbReference type="EMBL" id="SEB39245.1"/>
    </source>
</evidence>
<dbReference type="InterPro" id="IPR016032">
    <property type="entry name" value="Sig_transdc_resp-reg_C-effctor"/>
</dbReference>
<gene>
    <name evidence="6" type="ORF">SAMN05443244_0220</name>
</gene>
<reference evidence="6 7" key="1">
    <citation type="submission" date="2016-10" db="EMBL/GenBank/DDBJ databases">
        <authorList>
            <person name="de Groot N.N."/>
        </authorList>
    </citation>
    <scope>NUCLEOTIDE SEQUENCE [LARGE SCALE GENOMIC DNA]</scope>
    <source>
        <strain evidence="6 7">AB35.6</strain>
    </source>
</reference>
<feature type="domain" description="HTH luxR-type" evidence="5">
    <location>
        <begin position="156"/>
        <end position="221"/>
    </location>
</feature>
<evidence type="ECO:0000256" key="3">
    <source>
        <dbReference type="ARBA" id="ARBA00023163"/>
    </source>
</evidence>
<feature type="region of interest" description="Disordered" evidence="4">
    <location>
        <begin position="218"/>
        <end position="287"/>
    </location>
</feature>
<accession>A0A1H4IZK6</accession>
<proteinExistence type="predicted"/>
<evidence type="ECO:0000256" key="2">
    <source>
        <dbReference type="ARBA" id="ARBA00023125"/>
    </source>
</evidence>
<dbReference type="PANTHER" id="PTHR44688">
    <property type="entry name" value="DNA-BINDING TRANSCRIPTIONAL ACTIVATOR DEVR_DOSR"/>
    <property type="match status" value="1"/>
</dbReference>
<dbReference type="PROSITE" id="PS00622">
    <property type="entry name" value="HTH_LUXR_1"/>
    <property type="match status" value="1"/>
</dbReference>
<dbReference type="CDD" id="cd06170">
    <property type="entry name" value="LuxR_C_like"/>
    <property type="match status" value="1"/>
</dbReference>
<feature type="compositionally biased region" description="Polar residues" evidence="4">
    <location>
        <begin position="235"/>
        <end position="248"/>
    </location>
</feature>
<dbReference type="RefSeq" id="WP_139285050.1">
    <property type="nucleotide sequence ID" value="NZ_FNSD01000001.1"/>
</dbReference>
<sequence length="287" mass="31000">MKNVINILIASPKGLMLDLLKVALSASPRFRVVAHINSAEEISGIIDRECIDIALVSPALAVATPKPNLFRRLLRELPHAKLVALLELRDRDVVVDAFRQGARGVISLPHVEFELLCRCVDCVERGQIWASNEEIGWVMTAFETTPQRSAKLNIVDAAGLKLLTGREEEVVLLVMDGLSNRDIATTLELSEHTVKNYMFHVFDKLGVSSRTELMAYATNASRRPSPAPSRQSAANTARSTSSVAATPSRTRKAAIRPPTCSSAVPAPLPAPKASLGRASSSAASYAV</sequence>
<dbReference type="PROSITE" id="PS50043">
    <property type="entry name" value="HTH_LUXR_2"/>
    <property type="match status" value="1"/>
</dbReference>
<evidence type="ECO:0000313" key="7">
    <source>
        <dbReference type="Proteomes" id="UP000182409"/>
    </source>
</evidence>
<evidence type="ECO:0000256" key="4">
    <source>
        <dbReference type="SAM" id="MobiDB-lite"/>
    </source>
</evidence>
<dbReference type="Pfam" id="PF00196">
    <property type="entry name" value="GerE"/>
    <property type="match status" value="1"/>
</dbReference>
<dbReference type="InterPro" id="IPR000792">
    <property type="entry name" value="Tscrpt_reg_LuxR_C"/>
</dbReference>
<dbReference type="OrthoDB" id="7053960at2"/>
<dbReference type="Gene3D" id="3.40.50.2300">
    <property type="match status" value="1"/>
</dbReference>
<evidence type="ECO:0000259" key="5">
    <source>
        <dbReference type="PROSITE" id="PS50043"/>
    </source>
</evidence>
<feature type="compositionally biased region" description="Low complexity" evidence="4">
    <location>
        <begin position="273"/>
        <end position="287"/>
    </location>
</feature>
<dbReference type="InterPro" id="IPR011006">
    <property type="entry name" value="CheY-like_superfamily"/>
</dbReference>
<dbReference type="Proteomes" id="UP000182409">
    <property type="component" value="Unassembled WGS sequence"/>
</dbReference>
<dbReference type="SUPFAM" id="SSF46894">
    <property type="entry name" value="C-terminal effector domain of the bipartite response regulators"/>
    <property type="match status" value="1"/>
</dbReference>
<keyword evidence="2 6" id="KW-0238">DNA-binding</keyword>
<dbReference type="SMART" id="SM00421">
    <property type="entry name" value="HTH_LUXR"/>
    <property type="match status" value="1"/>
</dbReference>
<dbReference type="AlphaFoldDB" id="A0A1H4IZK6"/>
<evidence type="ECO:0000256" key="1">
    <source>
        <dbReference type="ARBA" id="ARBA00023015"/>
    </source>
</evidence>
<dbReference type="PRINTS" id="PR00038">
    <property type="entry name" value="HTHLUXR"/>
</dbReference>
<keyword evidence="1" id="KW-0805">Transcription regulation</keyword>